<proteinExistence type="predicted"/>
<gene>
    <name evidence="1" type="ORF">J2X31_001832</name>
</gene>
<comment type="caution">
    <text evidence="1">The sequence shown here is derived from an EMBL/GenBank/DDBJ whole genome shotgun (WGS) entry which is preliminary data.</text>
</comment>
<name>A0ABU1TPM6_9FLAO</name>
<evidence type="ECO:0008006" key="3">
    <source>
        <dbReference type="Google" id="ProtNLM"/>
    </source>
</evidence>
<accession>A0ABU1TPM6</accession>
<sequence>MKFQEKKVSVKSAITILEKNRIEVNTDEAIIILDLLYLIAKTYKKTDCGK</sequence>
<evidence type="ECO:0000313" key="1">
    <source>
        <dbReference type="EMBL" id="MDR6967818.1"/>
    </source>
</evidence>
<keyword evidence="2" id="KW-1185">Reference proteome</keyword>
<dbReference type="RefSeq" id="WP_310026140.1">
    <property type="nucleotide sequence ID" value="NZ_JAVDVI010000007.1"/>
</dbReference>
<protein>
    <recommendedName>
        <fullName evidence="3">PTS sugar transporter subunit IIBC</fullName>
    </recommendedName>
</protein>
<dbReference type="EMBL" id="JAVDVI010000007">
    <property type="protein sequence ID" value="MDR6967818.1"/>
    <property type="molecule type" value="Genomic_DNA"/>
</dbReference>
<organism evidence="1 2">
    <name type="scientific">Flavobacterium arsenatis</name>
    <dbReference type="NCBI Taxonomy" id="1484332"/>
    <lineage>
        <taxon>Bacteria</taxon>
        <taxon>Pseudomonadati</taxon>
        <taxon>Bacteroidota</taxon>
        <taxon>Flavobacteriia</taxon>
        <taxon>Flavobacteriales</taxon>
        <taxon>Flavobacteriaceae</taxon>
        <taxon>Flavobacterium</taxon>
    </lineage>
</organism>
<evidence type="ECO:0000313" key="2">
    <source>
        <dbReference type="Proteomes" id="UP001255185"/>
    </source>
</evidence>
<dbReference type="Proteomes" id="UP001255185">
    <property type="component" value="Unassembled WGS sequence"/>
</dbReference>
<reference evidence="1 2" key="1">
    <citation type="submission" date="2023-07" db="EMBL/GenBank/DDBJ databases">
        <title>Sorghum-associated microbial communities from plants grown in Nebraska, USA.</title>
        <authorList>
            <person name="Schachtman D."/>
        </authorList>
    </citation>
    <scope>NUCLEOTIDE SEQUENCE [LARGE SCALE GENOMIC DNA]</scope>
    <source>
        <strain evidence="1 2">3773</strain>
    </source>
</reference>